<gene>
    <name evidence="2" type="ORF">UFOVP822_31</name>
</gene>
<protein>
    <submittedName>
        <fullName evidence="2">Uncharacterized protein</fullName>
    </submittedName>
</protein>
<proteinExistence type="predicted"/>
<name>A0A6J5P7W4_9CAUD</name>
<dbReference type="EMBL" id="LR796775">
    <property type="protein sequence ID" value="CAB4165278.1"/>
    <property type="molecule type" value="Genomic_DNA"/>
</dbReference>
<sequence length="124" mass="14413">MNALERLDHEIAAAKIRRQTRERQLAEQDQQEADNAHQLIMAAAPEAIREFALPFENVDFCYQVRFDLPGFSILARISKMAVVDCKVQWHWTRRTVWHHVNTLDEALVYGAEQGSQWIDVPPPF</sequence>
<accession>A0A6J5P7W4</accession>
<feature type="coiled-coil region" evidence="1">
    <location>
        <begin position="4"/>
        <end position="36"/>
    </location>
</feature>
<evidence type="ECO:0000313" key="2">
    <source>
        <dbReference type="EMBL" id="CAB4165278.1"/>
    </source>
</evidence>
<reference evidence="2" key="1">
    <citation type="submission" date="2020-04" db="EMBL/GenBank/DDBJ databases">
        <authorList>
            <person name="Chiriac C."/>
            <person name="Salcher M."/>
            <person name="Ghai R."/>
            <person name="Kavagutti S V."/>
        </authorList>
    </citation>
    <scope>NUCLEOTIDE SEQUENCE</scope>
</reference>
<evidence type="ECO:0000256" key="1">
    <source>
        <dbReference type="SAM" id="Coils"/>
    </source>
</evidence>
<organism evidence="2">
    <name type="scientific">uncultured Caudovirales phage</name>
    <dbReference type="NCBI Taxonomy" id="2100421"/>
    <lineage>
        <taxon>Viruses</taxon>
        <taxon>Duplodnaviria</taxon>
        <taxon>Heunggongvirae</taxon>
        <taxon>Uroviricota</taxon>
        <taxon>Caudoviricetes</taxon>
        <taxon>Peduoviridae</taxon>
        <taxon>Maltschvirus</taxon>
        <taxon>Maltschvirus maltsch</taxon>
    </lineage>
</organism>
<keyword evidence="1" id="KW-0175">Coiled coil</keyword>